<dbReference type="GO" id="GO:0016301">
    <property type="term" value="F:kinase activity"/>
    <property type="evidence" value="ECO:0007669"/>
    <property type="project" value="UniProtKB-KW"/>
</dbReference>
<reference evidence="5" key="1">
    <citation type="submission" date="2010-06" db="EMBL/GenBank/DDBJ databases">
        <authorList>
            <person name="Muzny D."/>
            <person name="Qin X."/>
            <person name="Buhay C."/>
            <person name="Dugan-Rocha S."/>
            <person name="Ding Y."/>
            <person name="Chen G."/>
            <person name="Hawes A."/>
            <person name="Holder M."/>
            <person name="Jhangiani S."/>
            <person name="Johnson A."/>
            <person name="Khan Z."/>
            <person name="Li Z."/>
            <person name="Liu W."/>
            <person name="Liu X."/>
            <person name="Perez L."/>
            <person name="Shen H."/>
            <person name="Wang Q."/>
            <person name="Watt J."/>
            <person name="Xi L."/>
            <person name="Xin Y."/>
            <person name="Zhou J."/>
            <person name="Deng J."/>
            <person name="Jiang H."/>
            <person name="Liu Y."/>
            <person name="Qu J."/>
            <person name="Song X.-Z."/>
            <person name="Zhang L."/>
            <person name="Villasana D."/>
            <person name="Johnson A."/>
            <person name="Liu J."/>
            <person name="Liyanage D."/>
            <person name="Lorensuhewa L."/>
            <person name="Robinson T."/>
            <person name="Song A."/>
            <person name="Song B.-B."/>
            <person name="Dinh H."/>
            <person name="Thornton R."/>
            <person name="Coyle M."/>
            <person name="Francisco L."/>
            <person name="Jackson L."/>
            <person name="Javaid M."/>
            <person name="Korchina V."/>
            <person name="Kovar C."/>
            <person name="Mata R."/>
            <person name="Mathew T."/>
            <person name="Ngo R."/>
            <person name="Nguyen L."/>
            <person name="Nguyen N."/>
            <person name="Okwuonu G."/>
            <person name="Ongeri F."/>
            <person name="Pham C."/>
            <person name="Simmons D."/>
            <person name="Wilczek-Boney K."/>
            <person name="Hale W."/>
            <person name="Jakkamsetti A."/>
            <person name="Pham P."/>
            <person name="Ruth R."/>
            <person name="San Lucas F."/>
            <person name="Warren J."/>
            <person name="Zhang J."/>
            <person name="Zhao Z."/>
            <person name="Zhou C."/>
            <person name="Zhu D."/>
            <person name="Lee S."/>
            <person name="Bess C."/>
            <person name="Blankenburg K."/>
            <person name="Forbes L."/>
            <person name="Fu Q."/>
            <person name="Gubbala S."/>
            <person name="Hirani K."/>
            <person name="Jayaseelan J.C."/>
            <person name="Lara F."/>
            <person name="Munidasa M."/>
            <person name="Palculict T."/>
            <person name="Patil S."/>
            <person name="Pu L.-L."/>
            <person name="Saada N."/>
            <person name="Tang L."/>
            <person name="Weissenberger G."/>
            <person name="Zhu Y."/>
            <person name="Hemphill L."/>
            <person name="Shang Y."/>
            <person name="Youmans B."/>
            <person name="Ayvaz T."/>
            <person name="Ross M."/>
            <person name="Santibanez J."/>
            <person name="Aqrawi P."/>
            <person name="Gross S."/>
            <person name="Joshi V."/>
            <person name="Fowler G."/>
            <person name="Nazareth L."/>
            <person name="Reid J."/>
            <person name="Worley K."/>
            <person name="Petrosino J."/>
            <person name="Highlander S."/>
            <person name="Gibbs R."/>
        </authorList>
    </citation>
    <scope>NUCLEOTIDE SEQUENCE [LARGE SCALE GENOMIC DNA]</scope>
    <source>
        <strain evidence="5">ATCC 35910</strain>
    </source>
</reference>
<keyword evidence="5" id="KW-0406">Ion transport</keyword>
<evidence type="ECO:0000256" key="2">
    <source>
        <dbReference type="ARBA" id="ARBA00022777"/>
    </source>
</evidence>
<dbReference type="InterPro" id="IPR003852">
    <property type="entry name" value="Sig_transdc_His_kinase_KdpD_N"/>
</dbReference>
<keyword evidence="5" id="KW-0407">Ion channel</keyword>
<dbReference type="Proteomes" id="UP000002969">
    <property type="component" value="Unassembled WGS sequence"/>
</dbReference>
<evidence type="ECO:0000259" key="4">
    <source>
        <dbReference type="Pfam" id="PF02702"/>
    </source>
</evidence>
<feature type="domain" description="Signal transduction histidine kinase osmosensitive K+ channel sensor N-terminal" evidence="4">
    <location>
        <begin position="27"/>
        <end position="235"/>
    </location>
</feature>
<protein>
    <submittedName>
        <fullName evidence="5">Osmosensitive K+ channel His kinase sensor domain protein</fullName>
    </submittedName>
</protein>
<evidence type="ECO:0000256" key="3">
    <source>
        <dbReference type="ARBA" id="ARBA00023012"/>
    </source>
</evidence>
<accession>A0ABN0ATA5</accession>
<dbReference type="InterPro" id="IPR027417">
    <property type="entry name" value="P-loop_NTPase"/>
</dbReference>
<comment type="caution">
    <text evidence="5">The sequence shown here is derived from an EMBL/GenBank/DDBJ whole genome shotgun (WGS) entry which is preliminary data.</text>
</comment>
<keyword evidence="2 5" id="KW-0418">Kinase</keyword>
<dbReference type="GO" id="GO:0034220">
    <property type="term" value="P:monoatomic ion transmembrane transport"/>
    <property type="evidence" value="ECO:0007669"/>
    <property type="project" value="UniProtKB-KW"/>
</dbReference>
<proteinExistence type="predicted"/>
<dbReference type="Pfam" id="PF02702">
    <property type="entry name" value="KdpD"/>
    <property type="match status" value="1"/>
</dbReference>
<sequence>MLKVKLKRIKSMSSAKDFLELIQKSRKGKFKIYIGMSAGVGKTFRMLQEAHSLLRNGIDVKIGYIETHGREETEALVEGIPQIERKSVFYKGKNLEEMDLQAIINEHPEVVLVDELAHTNVEGSKNKKRWQDVLEILDNGINVISAMNIQHIESLNEEVKKITGVEVAERVPDKILALADEVVNIDLTADELLTRLKEGKIYKKEKIQTALSNFFQSGHILQLRELALKEVATHVERKVETEIKTENFKPIKFLACISSNEKIAKTIIRKTARLASYYNSPWTVLYVQKPSENPEKIALDKQRYLINNFNLAQELGAKVVRIKESSVHNGILEYVIAHNITTVCIGKPHARFWHRLLGYSWIYTLMNRLNERQIDIIILS</sequence>
<evidence type="ECO:0000256" key="1">
    <source>
        <dbReference type="ARBA" id="ARBA00022679"/>
    </source>
</evidence>
<dbReference type="PANTHER" id="PTHR45569">
    <property type="entry name" value="SENSOR PROTEIN KDPD"/>
    <property type="match status" value="1"/>
</dbReference>
<keyword evidence="1" id="KW-0808">Transferase</keyword>
<keyword evidence="5" id="KW-0813">Transport</keyword>
<name>A0ABN0ATA5_CHRGE</name>
<gene>
    <name evidence="5" type="ORF">HMPREF0204_15285</name>
</gene>
<dbReference type="SUPFAM" id="SSF52402">
    <property type="entry name" value="Adenine nucleotide alpha hydrolases-like"/>
    <property type="match status" value="1"/>
</dbReference>
<dbReference type="PANTHER" id="PTHR45569:SF1">
    <property type="entry name" value="SENSOR PROTEIN KDPD"/>
    <property type="match status" value="1"/>
</dbReference>
<organism evidence="5 6">
    <name type="scientific">Chryseobacterium gleum ATCC 35910</name>
    <dbReference type="NCBI Taxonomy" id="525257"/>
    <lineage>
        <taxon>Bacteria</taxon>
        <taxon>Pseudomonadati</taxon>
        <taxon>Bacteroidota</taxon>
        <taxon>Flavobacteriia</taxon>
        <taxon>Flavobacteriales</taxon>
        <taxon>Weeksellaceae</taxon>
        <taxon>Chryseobacterium group</taxon>
        <taxon>Chryseobacterium</taxon>
    </lineage>
</organism>
<dbReference type="Gene3D" id="3.40.50.620">
    <property type="entry name" value="HUPs"/>
    <property type="match status" value="1"/>
</dbReference>
<keyword evidence="3" id="KW-0902">Two-component regulatory system</keyword>
<evidence type="ECO:0000313" key="6">
    <source>
        <dbReference type="Proteomes" id="UP000002969"/>
    </source>
</evidence>
<dbReference type="InterPro" id="IPR052023">
    <property type="entry name" value="Histidine_kinase_KdpD"/>
</dbReference>
<evidence type="ECO:0000313" key="5">
    <source>
        <dbReference type="EMBL" id="EFK36216.1"/>
    </source>
</evidence>
<dbReference type="EMBL" id="ACKQ02000007">
    <property type="protein sequence ID" value="EFK36216.1"/>
    <property type="molecule type" value="Genomic_DNA"/>
</dbReference>
<keyword evidence="6" id="KW-1185">Reference proteome</keyword>
<dbReference type="Gene3D" id="3.40.50.300">
    <property type="entry name" value="P-loop containing nucleotide triphosphate hydrolases"/>
    <property type="match status" value="1"/>
</dbReference>
<dbReference type="InterPro" id="IPR014729">
    <property type="entry name" value="Rossmann-like_a/b/a_fold"/>
</dbReference>